<evidence type="ECO:0000313" key="4">
    <source>
        <dbReference type="Proteomes" id="UP000095284"/>
    </source>
</evidence>
<feature type="transmembrane region" description="Helical" evidence="2">
    <location>
        <begin position="86"/>
        <end position="110"/>
    </location>
</feature>
<dbReference type="Pfam" id="PF10317">
    <property type="entry name" value="7TM_GPCR_Srd"/>
    <property type="match status" value="1"/>
</dbReference>
<evidence type="ECO:0000256" key="2">
    <source>
        <dbReference type="SAM" id="Phobius"/>
    </source>
</evidence>
<name>A0A1I7RIY7_BURXY</name>
<proteinExistence type="predicted"/>
<dbReference type="EMBL" id="CAJFDI010000004">
    <property type="protein sequence ID" value="CAD5228573.1"/>
    <property type="molecule type" value="Genomic_DNA"/>
</dbReference>
<dbReference type="EMBL" id="CAJFCV020000004">
    <property type="protein sequence ID" value="CAG9119180.1"/>
    <property type="molecule type" value="Genomic_DNA"/>
</dbReference>
<organism evidence="4 6">
    <name type="scientific">Bursaphelenchus xylophilus</name>
    <name type="common">Pinewood nematode worm</name>
    <name type="synonym">Aphelenchoides xylophilus</name>
    <dbReference type="NCBI Taxonomy" id="6326"/>
    <lineage>
        <taxon>Eukaryota</taxon>
        <taxon>Metazoa</taxon>
        <taxon>Ecdysozoa</taxon>
        <taxon>Nematoda</taxon>
        <taxon>Chromadorea</taxon>
        <taxon>Rhabditida</taxon>
        <taxon>Tylenchina</taxon>
        <taxon>Tylenchomorpha</taxon>
        <taxon>Aphelenchoidea</taxon>
        <taxon>Aphelenchoididae</taxon>
        <taxon>Bursaphelenchus</taxon>
    </lineage>
</organism>
<reference evidence="6" key="1">
    <citation type="submission" date="2016-11" db="UniProtKB">
        <authorList>
            <consortium name="WormBaseParasite"/>
        </authorList>
    </citation>
    <scope>IDENTIFICATION</scope>
</reference>
<evidence type="ECO:0000256" key="1">
    <source>
        <dbReference type="SAM" id="MobiDB-lite"/>
    </source>
</evidence>
<evidence type="ECO:0000313" key="5">
    <source>
        <dbReference type="Proteomes" id="UP000659654"/>
    </source>
</evidence>
<gene>
    <name evidence="3" type="ORF">BXYJ_LOCUS10512</name>
</gene>
<protein>
    <submittedName>
        <fullName evidence="3">(pine wood nematode) hypothetical protein</fullName>
    </submittedName>
</protein>
<dbReference type="OrthoDB" id="5850237at2759"/>
<keyword evidence="5" id="KW-1185">Reference proteome</keyword>
<reference evidence="3" key="2">
    <citation type="submission" date="2020-09" db="EMBL/GenBank/DDBJ databases">
        <authorList>
            <person name="Kikuchi T."/>
        </authorList>
    </citation>
    <scope>NUCLEOTIDE SEQUENCE</scope>
    <source>
        <strain evidence="3">Ka4C1</strain>
    </source>
</reference>
<dbReference type="AlphaFoldDB" id="A0A1I7RIY7"/>
<evidence type="ECO:0000313" key="3">
    <source>
        <dbReference type="EMBL" id="CAD5228573.1"/>
    </source>
</evidence>
<keyword evidence="2" id="KW-1133">Transmembrane helix</keyword>
<dbReference type="WBParaSite" id="BXY_0066900.1">
    <property type="protein sequence ID" value="BXY_0066900.1"/>
    <property type="gene ID" value="BXY_0066900"/>
</dbReference>
<dbReference type="Proteomes" id="UP000582659">
    <property type="component" value="Unassembled WGS sequence"/>
</dbReference>
<feature type="transmembrane region" description="Helical" evidence="2">
    <location>
        <begin position="311"/>
        <end position="334"/>
    </location>
</feature>
<feature type="transmembrane region" description="Helical" evidence="2">
    <location>
        <begin position="232"/>
        <end position="255"/>
    </location>
</feature>
<feature type="transmembrane region" description="Helical" evidence="2">
    <location>
        <begin position="276"/>
        <end position="299"/>
    </location>
</feature>
<feature type="region of interest" description="Disordered" evidence="1">
    <location>
        <begin position="361"/>
        <end position="383"/>
    </location>
</feature>
<feature type="transmembrane region" description="Helical" evidence="2">
    <location>
        <begin position="54"/>
        <end position="74"/>
    </location>
</feature>
<feature type="transmembrane region" description="Helical" evidence="2">
    <location>
        <begin position="130"/>
        <end position="153"/>
    </location>
</feature>
<keyword evidence="2" id="KW-0812">Transmembrane</keyword>
<dbReference type="PANTHER" id="PTHR22943:SF248">
    <property type="entry name" value="SEVEN TM RECEPTOR"/>
    <property type="match status" value="1"/>
</dbReference>
<feature type="compositionally biased region" description="Low complexity" evidence="1">
    <location>
        <begin position="363"/>
        <end position="373"/>
    </location>
</feature>
<feature type="transmembrane region" description="Helical" evidence="2">
    <location>
        <begin position="174"/>
        <end position="192"/>
    </location>
</feature>
<accession>A0A1I7RIY7</accession>
<dbReference type="InterPro" id="IPR019421">
    <property type="entry name" value="7TM_GPCR_serpentine_rcpt_Srd"/>
</dbReference>
<dbReference type="PANTHER" id="PTHR22943">
    <property type="entry name" value="7-TRANSMEMBRANE DOMAIN RECEPTOR C.ELEGANS"/>
    <property type="match status" value="1"/>
</dbReference>
<sequence length="383" mass="43315">MNQSGHTIAYDSGVDILNYRGHVPLLEALELTEEQVPEVLSQVDEDPYHAAGHMYFEFTVGSIALMANAILFLIMRRHRKQLPSLVFILQLAMSVDIFLSMATMACQPVINVTYGYFACYCGNAFLPNNIGLRSVLMVMQGTGIMSTVIWLPIQFAYRYHYVVQGQPPSVKRQSVYFFFSLSGFFAVMYIMSEMHKPNPTFRELARLLFYVDGWGTRADQDFMGGGIGELRVWMFGGYNAMTTTVAYGFVIMLELKIMKALNEMQKGRLLKEAIDINRALTALALVPLLTAVFPIMLYMMTMFACIDPGQVMINATFTLSLPPVLNPITTIALIKPYRRTFLRWSRLKHVIPIKVSTVSSDYTTTKNTPNTKTSKQRGNKEVF</sequence>
<dbReference type="SUPFAM" id="SSF81321">
    <property type="entry name" value="Family A G protein-coupled receptor-like"/>
    <property type="match status" value="1"/>
</dbReference>
<dbReference type="Proteomes" id="UP000095284">
    <property type="component" value="Unplaced"/>
</dbReference>
<evidence type="ECO:0000313" key="6">
    <source>
        <dbReference type="WBParaSite" id="BXY_0066900.1"/>
    </source>
</evidence>
<keyword evidence="2" id="KW-0472">Membrane</keyword>
<dbReference type="Proteomes" id="UP000659654">
    <property type="component" value="Unassembled WGS sequence"/>
</dbReference>